<dbReference type="AlphaFoldDB" id="A0A0A9DVA1"/>
<protein>
    <submittedName>
        <fullName evidence="1">Pre-mRNA-processing protein prp39, putative</fullName>
    </submittedName>
</protein>
<reference evidence="1" key="1">
    <citation type="submission" date="2014-09" db="EMBL/GenBank/DDBJ databases">
        <authorList>
            <person name="Magalhaes I.L.F."/>
            <person name="Oliveira U."/>
            <person name="Santos F.R."/>
            <person name="Vidigal T.H.D.A."/>
            <person name="Brescovit A.D."/>
            <person name="Santos A.J."/>
        </authorList>
    </citation>
    <scope>NUCLEOTIDE SEQUENCE</scope>
    <source>
        <tissue evidence="1">Shoot tissue taken approximately 20 cm above the soil surface</tissue>
    </source>
</reference>
<sequence>MNKLSKQYLILSIFGLVTVALVHVHMKTLLASEVYLRGLYLLSERTICAITCGTST</sequence>
<name>A0A0A9DVA1_ARUDO</name>
<organism evidence="1">
    <name type="scientific">Arundo donax</name>
    <name type="common">Giant reed</name>
    <name type="synonym">Donax arundinaceus</name>
    <dbReference type="NCBI Taxonomy" id="35708"/>
    <lineage>
        <taxon>Eukaryota</taxon>
        <taxon>Viridiplantae</taxon>
        <taxon>Streptophyta</taxon>
        <taxon>Embryophyta</taxon>
        <taxon>Tracheophyta</taxon>
        <taxon>Spermatophyta</taxon>
        <taxon>Magnoliopsida</taxon>
        <taxon>Liliopsida</taxon>
        <taxon>Poales</taxon>
        <taxon>Poaceae</taxon>
        <taxon>PACMAD clade</taxon>
        <taxon>Arundinoideae</taxon>
        <taxon>Arundineae</taxon>
        <taxon>Arundo</taxon>
    </lineage>
</organism>
<accession>A0A0A9DVA1</accession>
<evidence type="ECO:0000313" key="1">
    <source>
        <dbReference type="EMBL" id="JAD91736.1"/>
    </source>
</evidence>
<reference evidence="1" key="2">
    <citation type="journal article" date="2015" name="Data Brief">
        <title>Shoot transcriptome of the giant reed, Arundo donax.</title>
        <authorList>
            <person name="Barrero R.A."/>
            <person name="Guerrero F.D."/>
            <person name="Moolhuijzen P."/>
            <person name="Goolsby J.A."/>
            <person name="Tidwell J."/>
            <person name="Bellgard S.E."/>
            <person name="Bellgard M.I."/>
        </authorList>
    </citation>
    <scope>NUCLEOTIDE SEQUENCE</scope>
    <source>
        <tissue evidence="1">Shoot tissue taken approximately 20 cm above the soil surface</tissue>
    </source>
</reference>
<dbReference type="EMBL" id="GBRH01206159">
    <property type="protein sequence ID" value="JAD91736.1"/>
    <property type="molecule type" value="Transcribed_RNA"/>
</dbReference>
<proteinExistence type="predicted"/>